<dbReference type="Proteomes" id="UP001266305">
    <property type="component" value="Unassembled WGS sequence"/>
</dbReference>
<feature type="compositionally biased region" description="Low complexity" evidence="1">
    <location>
        <begin position="57"/>
        <end position="72"/>
    </location>
</feature>
<evidence type="ECO:0000256" key="1">
    <source>
        <dbReference type="SAM" id="MobiDB-lite"/>
    </source>
</evidence>
<organism evidence="2 3">
    <name type="scientific">Saguinus oedipus</name>
    <name type="common">Cotton-top tamarin</name>
    <name type="synonym">Oedipomidas oedipus</name>
    <dbReference type="NCBI Taxonomy" id="9490"/>
    <lineage>
        <taxon>Eukaryota</taxon>
        <taxon>Metazoa</taxon>
        <taxon>Chordata</taxon>
        <taxon>Craniata</taxon>
        <taxon>Vertebrata</taxon>
        <taxon>Euteleostomi</taxon>
        <taxon>Mammalia</taxon>
        <taxon>Eutheria</taxon>
        <taxon>Euarchontoglires</taxon>
        <taxon>Primates</taxon>
        <taxon>Haplorrhini</taxon>
        <taxon>Platyrrhini</taxon>
        <taxon>Cebidae</taxon>
        <taxon>Callitrichinae</taxon>
        <taxon>Saguinus</taxon>
    </lineage>
</organism>
<proteinExistence type="predicted"/>
<keyword evidence="3" id="KW-1185">Reference proteome</keyword>
<reference evidence="2 3" key="1">
    <citation type="submission" date="2023-05" db="EMBL/GenBank/DDBJ databases">
        <title>B98-5 Cell Line De Novo Hybrid Assembly: An Optical Mapping Approach.</title>
        <authorList>
            <person name="Kananen K."/>
            <person name="Auerbach J.A."/>
            <person name="Kautto E."/>
            <person name="Blachly J.S."/>
        </authorList>
    </citation>
    <scope>NUCLEOTIDE SEQUENCE [LARGE SCALE GENOMIC DNA]</scope>
    <source>
        <strain evidence="2">B95-8</strain>
        <tissue evidence="2">Cell line</tissue>
    </source>
</reference>
<comment type="caution">
    <text evidence="2">The sequence shown here is derived from an EMBL/GenBank/DDBJ whole genome shotgun (WGS) entry which is preliminary data.</text>
</comment>
<evidence type="ECO:0000313" key="2">
    <source>
        <dbReference type="EMBL" id="KAK2112420.1"/>
    </source>
</evidence>
<protein>
    <submittedName>
        <fullName evidence="2">Uncharacterized protein</fullName>
    </submittedName>
</protein>
<sequence>MGVQARGALASLRLPSQNRGCHIPRLGAERDPSPPNAGAPVTGVRVARGVPAPRSALGPGSSSLRPRSDLSPSRPPLPPPGRGRGWCGRRLLLGRGAACAAGIWGKASPSLNFRFPGPAAQNPDGEAGQLAPPERRGLWTNGPREALLPVVTWNNGALLVLASEAAPGSEAFVGLDPGR</sequence>
<evidence type="ECO:0000313" key="3">
    <source>
        <dbReference type="Proteomes" id="UP001266305"/>
    </source>
</evidence>
<accession>A0ABQ9VTB8</accession>
<dbReference type="EMBL" id="JASSZA010000005">
    <property type="protein sequence ID" value="KAK2112420.1"/>
    <property type="molecule type" value="Genomic_DNA"/>
</dbReference>
<gene>
    <name evidence="2" type="ORF">P7K49_012167</name>
</gene>
<name>A0ABQ9VTB8_SAGOE</name>
<feature type="region of interest" description="Disordered" evidence="1">
    <location>
        <begin position="1"/>
        <end position="85"/>
    </location>
</feature>